<dbReference type="CDD" id="cd16489">
    <property type="entry name" value="mRING-CH-C4HC2H_ZNRF"/>
    <property type="match status" value="1"/>
</dbReference>
<evidence type="ECO:0000256" key="8">
    <source>
        <dbReference type="ARBA" id="ARBA00022707"/>
    </source>
</evidence>
<dbReference type="GO" id="GO:0070936">
    <property type="term" value="P:protein K48-linked ubiquitination"/>
    <property type="evidence" value="ECO:0007669"/>
    <property type="project" value="TreeGrafter"/>
</dbReference>
<feature type="compositionally biased region" description="Basic and acidic residues" evidence="18">
    <location>
        <begin position="120"/>
        <end position="129"/>
    </location>
</feature>
<comment type="pathway">
    <text evidence="5">Protein modification; protein ubiquitination.</text>
</comment>
<dbReference type="EMBL" id="JAPQKI010000003">
    <property type="protein sequence ID" value="KAJ5109648.1"/>
    <property type="molecule type" value="Genomic_DNA"/>
</dbReference>
<evidence type="ECO:0000256" key="9">
    <source>
        <dbReference type="ARBA" id="ARBA00022723"/>
    </source>
</evidence>
<dbReference type="EC" id="2.3.2.27" evidence="6"/>
<protein>
    <recommendedName>
        <fullName evidence="6">RING-type E3 ubiquitin transferase</fullName>
        <ecNumber evidence="6">2.3.2.27</ecNumber>
    </recommendedName>
</protein>
<dbReference type="GO" id="GO:0016020">
    <property type="term" value="C:membrane"/>
    <property type="evidence" value="ECO:0007669"/>
    <property type="project" value="UniProtKB-SubCell"/>
</dbReference>
<evidence type="ECO:0000256" key="1">
    <source>
        <dbReference type="ARBA" id="ARBA00000900"/>
    </source>
</evidence>
<keyword evidence="11 17" id="KW-0863">Zinc-finger</keyword>
<feature type="domain" description="FYVE-type" evidence="20">
    <location>
        <begin position="358"/>
        <end position="461"/>
    </location>
</feature>
<keyword evidence="8" id="KW-0519">Myristate</keyword>
<dbReference type="Gene3D" id="3.30.40.10">
    <property type="entry name" value="Zinc/RING finger domain, C3HC4 (zinc finger)"/>
    <property type="match status" value="2"/>
</dbReference>
<dbReference type="PROSITE" id="PS50089">
    <property type="entry name" value="ZF_RING_2"/>
    <property type="match status" value="1"/>
</dbReference>
<keyword evidence="12" id="KW-0833">Ubl conjugation pathway</keyword>
<feature type="compositionally biased region" description="Low complexity" evidence="18">
    <location>
        <begin position="1"/>
        <end position="19"/>
    </location>
</feature>
<evidence type="ECO:0000256" key="18">
    <source>
        <dbReference type="SAM" id="MobiDB-lite"/>
    </source>
</evidence>
<evidence type="ECO:0000256" key="2">
    <source>
        <dbReference type="ARBA" id="ARBA00004170"/>
    </source>
</evidence>
<dbReference type="Pfam" id="PF01363">
    <property type="entry name" value="FYVE"/>
    <property type="match status" value="1"/>
</dbReference>
<sequence length="697" mass="76880">MSLPSTASSSEAETSSAPEQADLRANTERRANNDRAETAAAQIILDSDDDDSLEPPGVFRSHFGQAAGRDTVSRQTLPHRGLPAVRAPRSSGGLSVRTGATYETAIDITSSSPEFDDDVNDAREHHDVPRSPASLSRRHSQRSSYVGDEYPVPRRPPFSASALDADRAERYWPSDLGRSNSSSSGRRHLSLGERGGYRFPDVDTSNEGRGVIMDGEPQPHRRPSSIFMPYHSHETVDDLQNMQRSPVTTRRVPGEHTLRYSMGAPGPPRHPSFEIHDPAVQTRSFSSRHSMGESSSFSRHGSHQLYSSMSMPRWHAGTDELNRTRRDRVSLPAPGETSQSRTLDEIFPEVNLPRWQPDSEVSSCPICGTVFSFWHRKHHCRKCGRVVCASCSPHRITIPRQYIVRPPESSDTPPPGLSPSSSSNVVDLTTDDTVTSNPVMNPALGGGEEVRLCNPCVPDPNPNPLGYESIRPHGHRSTHSLSSTIGSMWTVSRQSIRSPLSILTNTSNSLKRVAQDRAAVPWVPMTDLLPSAKRRYEVLLIKHRLETPINPGANTPHLTHHDKSSARLQYPNEICVQFAAIDSPLTDEYPVESREAHIRQCIEGYGAGRGSPASQSQGEGSARQALPSPPIARMLQFTATEKDCLGEDGAVAECTICMEDYEVGQVLARLECLCKFHKDCIIDWFERKAECPVHKVS</sequence>
<dbReference type="GO" id="GO:0043161">
    <property type="term" value="P:proteasome-mediated ubiquitin-dependent protein catabolic process"/>
    <property type="evidence" value="ECO:0007669"/>
    <property type="project" value="TreeGrafter"/>
</dbReference>
<dbReference type="SUPFAM" id="SSF57850">
    <property type="entry name" value="RING/U-box"/>
    <property type="match status" value="1"/>
</dbReference>
<name>A0A9W9KLC8_9EURO</name>
<dbReference type="InterPro" id="IPR011011">
    <property type="entry name" value="Znf_FYVE_PHD"/>
</dbReference>
<dbReference type="RefSeq" id="XP_056477759.1">
    <property type="nucleotide sequence ID" value="XM_056614787.1"/>
</dbReference>
<keyword evidence="7" id="KW-0808">Transferase</keyword>
<evidence type="ECO:0000256" key="4">
    <source>
        <dbReference type="ARBA" id="ARBA00004371"/>
    </source>
</evidence>
<evidence type="ECO:0000256" key="17">
    <source>
        <dbReference type="PROSITE-ProRule" id="PRU00175"/>
    </source>
</evidence>
<gene>
    <name evidence="21" type="ORF">N7532_002293</name>
</gene>
<dbReference type="PROSITE" id="PS50178">
    <property type="entry name" value="ZF_FYVE"/>
    <property type="match status" value="1"/>
</dbReference>
<dbReference type="Proteomes" id="UP001149074">
    <property type="component" value="Unassembled WGS sequence"/>
</dbReference>
<evidence type="ECO:0000256" key="14">
    <source>
        <dbReference type="ARBA" id="ARBA00023136"/>
    </source>
</evidence>
<dbReference type="SUPFAM" id="SSF57903">
    <property type="entry name" value="FYVE/PHD zinc finger"/>
    <property type="match status" value="1"/>
</dbReference>
<feature type="region of interest" description="Disordered" evidence="18">
    <location>
        <begin position="1"/>
        <end position="95"/>
    </location>
</feature>
<feature type="region of interest" description="Disordered" evidence="18">
    <location>
        <begin position="402"/>
        <end position="431"/>
    </location>
</feature>
<feature type="region of interest" description="Disordered" evidence="18">
    <location>
        <begin position="607"/>
        <end position="626"/>
    </location>
</feature>
<keyword evidence="22" id="KW-1185">Reference proteome</keyword>
<evidence type="ECO:0000313" key="21">
    <source>
        <dbReference type="EMBL" id="KAJ5109648.1"/>
    </source>
</evidence>
<dbReference type="PANTHER" id="PTHR46661:SF4">
    <property type="entry name" value="RING-TYPE DOMAIN-CONTAINING PROTEIN"/>
    <property type="match status" value="1"/>
</dbReference>
<evidence type="ECO:0000259" key="19">
    <source>
        <dbReference type="PROSITE" id="PS50089"/>
    </source>
</evidence>
<organism evidence="21 22">
    <name type="scientific">Penicillium argentinense</name>
    <dbReference type="NCBI Taxonomy" id="1131581"/>
    <lineage>
        <taxon>Eukaryota</taxon>
        <taxon>Fungi</taxon>
        <taxon>Dikarya</taxon>
        <taxon>Ascomycota</taxon>
        <taxon>Pezizomycotina</taxon>
        <taxon>Eurotiomycetes</taxon>
        <taxon>Eurotiomycetidae</taxon>
        <taxon>Eurotiales</taxon>
        <taxon>Aspergillaceae</taxon>
        <taxon>Penicillium</taxon>
    </lineage>
</organism>
<dbReference type="GO" id="GO:0008270">
    <property type="term" value="F:zinc ion binding"/>
    <property type="evidence" value="ECO:0007669"/>
    <property type="project" value="UniProtKB-KW"/>
</dbReference>
<comment type="catalytic activity">
    <reaction evidence="1">
        <text>S-ubiquitinyl-[E2 ubiquitin-conjugating enzyme]-L-cysteine + [acceptor protein]-L-lysine = [E2 ubiquitin-conjugating enzyme]-L-cysteine + N(6)-ubiquitinyl-[acceptor protein]-L-lysine.</text>
        <dbReference type="EC" id="2.3.2.27"/>
    </reaction>
</comment>
<evidence type="ECO:0000256" key="7">
    <source>
        <dbReference type="ARBA" id="ARBA00022679"/>
    </source>
</evidence>
<reference evidence="21" key="2">
    <citation type="journal article" date="2023" name="IMA Fungus">
        <title>Comparative genomic study of the Penicillium genus elucidates a diverse pangenome and 15 lateral gene transfer events.</title>
        <authorList>
            <person name="Petersen C."/>
            <person name="Sorensen T."/>
            <person name="Nielsen M.R."/>
            <person name="Sondergaard T.E."/>
            <person name="Sorensen J.L."/>
            <person name="Fitzpatrick D.A."/>
            <person name="Frisvad J.C."/>
            <person name="Nielsen K.L."/>
        </authorList>
    </citation>
    <scope>NUCLEOTIDE SEQUENCE</scope>
    <source>
        <strain evidence="21">IBT 30761</strain>
    </source>
</reference>
<evidence type="ECO:0000259" key="20">
    <source>
        <dbReference type="PROSITE" id="PS50178"/>
    </source>
</evidence>
<evidence type="ECO:0000256" key="6">
    <source>
        <dbReference type="ARBA" id="ARBA00012483"/>
    </source>
</evidence>
<comment type="caution">
    <text evidence="21">The sequence shown here is derived from an EMBL/GenBank/DDBJ whole genome shotgun (WGS) entry which is preliminary data.</text>
</comment>
<evidence type="ECO:0000256" key="10">
    <source>
        <dbReference type="ARBA" id="ARBA00022753"/>
    </source>
</evidence>
<dbReference type="InterPro" id="IPR001841">
    <property type="entry name" value="Znf_RING"/>
</dbReference>
<keyword evidence="10" id="KW-0967">Endosome</keyword>
<dbReference type="InterPro" id="IPR000306">
    <property type="entry name" value="Znf_FYVE"/>
</dbReference>
<dbReference type="InterPro" id="IPR051878">
    <property type="entry name" value="ZNRF_ubiq-protein_ligase"/>
</dbReference>
<evidence type="ECO:0000256" key="11">
    <source>
        <dbReference type="ARBA" id="ARBA00022771"/>
    </source>
</evidence>
<feature type="region of interest" description="Disordered" evidence="18">
    <location>
        <begin position="321"/>
        <end position="340"/>
    </location>
</feature>
<dbReference type="PANTHER" id="PTHR46661">
    <property type="entry name" value="E3 UBIQUITIN-PROTEIN LIGASE ZNRF1-LIKE PROTEIN"/>
    <property type="match status" value="1"/>
</dbReference>
<reference evidence="21" key="1">
    <citation type="submission" date="2022-11" db="EMBL/GenBank/DDBJ databases">
        <authorList>
            <person name="Petersen C."/>
        </authorList>
    </citation>
    <scope>NUCLEOTIDE SEQUENCE</scope>
    <source>
        <strain evidence="21">IBT 30761</strain>
    </source>
</reference>
<evidence type="ECO:0000256" key="15">
    <source>
        <dbReference type="ARBA" id="ARBA00023228"/>
    </source>
</evidence>
<dbReference type="InterPro" id="IPR017455">
    <property type="entry name" value="Znf_FYVE-rel"/>
</dbReference>
<evidence type="ECO:0000313" key="22">
    <source>
        <dbReference type="Proteomes" id="UP001149074"/>
    </source>
</evidence>
<evidence type="ECO:0000256" key="3">
    <source>
        <dbReference type="ARBA" id="ARBA00004177"/>
    </source>
</evidence>
<dbReference type="GO" id="GO:0061630">
    <property type="term" value="F:ubiquitin protein ligase activity"/>
    <property type="evidence" value="ECO:0007669"/>
    <property type="project" value="UniProtKB-EC"/>
</dbReference>
<accession>A0A9W9KLC8</accession>
<feature type="region of interest" description="Disordered" evidence="18">
    <location>
        <begin position="173"/>
        <end position="209"/>
    </location>
</feature>
<proteinExistence type="predicted"/>
<dbReference type="Pfam" id="PF13639">
    <property type="entry name" value="zf-RING_2"/>
    <property type="match status" value="1"/>
</dbReference>
<keyword evidence="9" id="KW-0479">Metal-binding</keyword>
<dbReference type="SMART" id="SM00184">
    <property type="entry name" value="RING"/>
    <property type="match status" value="1"/>
</dbReference>
<dbReference type="SMART" id="SM00064">
    <property type="entry name" value="FYVE"/>
    <property type="match status" value="1"/>
</dbReference>
<evidence type="ECO:0000256" key="13">
    <source>
        <dbReference type="ARBA" id="ARBA00022833"/>
    </source>
</evidence>
<feature type="region of interest" description="Disordered" evidence="18">
    <location>
        <begin position="107"/>
        <end position="161"/>
    </location>
</feature>
<feature type="compositionally biased region" description="Low complexity" evidence="18">
    <location>
        <begin position="174"/>
        <end position="184"/>
    </location>
</feature>
<evidence type="ECO:0000256" key="16">
    <source>
        <dbReference type="ARBA" id="ARBA00023288"/>
    </source>
</evidence>
<keyword evidence="14" id="KW-0472">Membrane</keyword>
<evidence type="ECO:0000256" key="12">
    <source>
        <dbReference type="ARBA" id="ARBA00022786"/>
    </source>
</evidence>
<feature type="compositionally biased region" description="Basic and acidic residues" evidence="18">
    <location>
        <begin position="21"/>
        <end position="37"/>
    </location>
</feature>
<dbReference type="OrthoDB" id="660555at2759"/>
<keyword evidence="15" id="KW-0458">Lysosome</keyword>
<dbReference type="GeneID" id="81353766"/>
<evidence type="ECO:0000256" key="5">
    <source>
        <dbReference type="ARBA" id="ARBA00004906"/>
    </source>
</evidence>
<feature type="domain" description="RING-type" evidence="19">
    <location>
        <begin position="654"/>
        <end position="695"/>
    </location>
</feature>
<keyword evidence="13" id="KW-0862">Zinc</keyword>
<dbReference type="AlphaFoldDB" id="A0A9W9KLC8"/>
<dbReference type="InterPro" id="IPR013083">
    <property type="entry name" value="Znf_RING/FYVE/PHD"/>
</dbReference>
<feature type="compositionally biased region" description="Low complexity" evidence="18">
    <location>
        <begin position="418"/>
        <end position="431"/>
    </location>
</feature>
<comment type="subcellular location">
    <subcellularLocation>
        <location evidence="3">Endosome</location>
    </subcellularLocation>
    <subcellularLocation>
        <location evidence="4">Lysosome</location>
    </subcellularLocation>
    <subcellularLocation>
        <location evidence="2">Membrane</location>
        <topology evidence="2">Peripheral membrane protein</topology>
    </subcellularLocation>
</comment>
<keyword evidence="16" id="KW-0449">Lipoprotein</keyword>
<dbReference type="GO" id="GO:0005768">
    <property type="term" value="C:endosome"/>
    <property type="evidence" value="ECO:0007669"/>
    <property type="project" value="UniProtKB-SubCell"/>
</dbReference>